<dbReference type="CDD" id="cd05233">
    <property type="entry name" value="SDR_c"/>
    <property type="match status" value="1"/>
</dbReference>
<gene>
    <name evidence="3" type="ORF">E0H75_20180</name>
</gene>
<dbReference type="PANTHER" id="PTHR43477:SF1">
    <property type="entry name" value="DIHYDROANTICAPSIN 7-DEHYDROGENASE"/>
    <property type="match status" value="1"/>
</dbReference>
<dbReference type="GO" id="GO:0016491">
    <property type="term" value="F:oxidoreductase activity"/>
    <property type="evidence" value="ECO:0007669"/>
    <property type="project" value="UniProtKB-KW"/>
</dbReference>
<dbReference type="SUPFAM" id="SSF51735">
    <property type="entry name" value="NAD(P)-binding Rossmann-fold domains"/>
    <property type="match status" value="1"/>
</dbReference>
<protein>
    <submittedName>
        <fullName evidence="3">SDR family oxidoreductase</fullName>
    </submittedName>
</protein>
<evidence type="ECO:0000313" key="3">
    <source>
        <dbReference type="EMBL" id="TCC48889.1"/>
    </source>
</evidence>
<dbReference type="PANTHER" id="PTHR43477">
    <property type="entry name" value="DIHYDROANTICAPSIN 7-DEHYDROGENASE"/>
    <property type="match status" value="1"/>
</dbReference>
<accession>A0A4R0JQ20</accession>
<dbReference type="PRINTS" id="PR00081">
    <property type="entry name" value="GDHRDH"/>
</dbReference>
<dbReference type="RefSeq" id="WP_131515124.1">
    <property type="nucleotide sequence ID" value="NZ_SJKD01000004.1"/>
</dbReference>
<dbReference type="AlphaFoldDB" id="A0A4R0JQ20"/>
<comment type="similarity">
    <text evidence="1">Belongs to the short-chain dehydrogenases/reductases (SDR) family.</text>
</comment>
<name>A0A4R0JQ20_9ACTN</name>
<evidence type="ECO:0000256" key="2">
    <source>
        <dbReference type="ARBA" id="ARBA00023002"/>
    </source>
</evidence>
<dbReference type="EMBL" id="SJKD01000004">
    <property type="protein sequence ID" value="TCC48889.1"/>
    <property type="molecule type" value="Genomic_DNA"/>
</dbReference>
<dbReference type="Pfam" id="PF13561">
    <property type="entry name" value="adh_short_C2"/>
    <property type="match status" value="1"/>
</dbReference>
<dbReference type="InterPro" id="IPR002347">
    <property type="entry name" value="SDR_fam"/>
</dbReference>
<dbReference type="InterPro" id="IPR051122">
    <property type="entry name" value="SDR_DHRS6-like"/>
</dbReference>
<comment type="caution">
    <text evidence="3">The sequence shown here is derived from an EMBL/GenBank/DDBJ whole genome shotgun (WGS) entry which is preliminary data.</text>
</comment>
<evidence type="ECO:0000313" key="4">
    <source>
        <dbReference type="Proteomes" id="UP000293342"/>
    </source>
</evidence>
<proteinExistence type="inferred from homology"/>
<keyword evidence="4" id="KW-1185">Reference proteome</keyword>
<dbReference type="Gene3D" id="3.40.50.720">
    <property type="entry name" value="NAD(P)-binding Rossmann-like Domain"/>
    <property type="match status" value="1"/>
</dbReference>
<keyword evidence="2" id="KW-0560">Oxidoreductase</keyword>
<reference evidence="3 4" key="1">
    <citation type="submission" date="2019-02" db="EMBL/GenBank/DDBJ databases">
        <title>Kribbella capetownensis sp. nov. and Kribbella speibonae sp. nov., isolated from soil.</title>
        <authorList>
            <person name="Curtis S.M."/>
            <person name="Norton I."/>
            <person name="Everest G.J."/>
            <person name="Meyers P.R."/>
        </authorList>
    </citation>
    <scope>NUCLEOTIDE SEQUENCE [LARGE SCALE GENOMIC DNA]</scope>
    <source>
        <strain evidence="3 4">YM53</strain>
    </source>
</reference>
<dbReference type="Proteomes" id="UP000293342">
    <property type="component" value="Unassembled WGS sequence"/>
</dbReference>
<organism evidence="3 4">
    <name type="scientific">Kribbella capetownensis</name>
    <dbReference type="NCBI Taxonomy" id="1572659"/>
    <lineage>
        <taxon>Bacteria</taxon>
        <taxon>Bacillati</taxon>
        <taxon>Actinomycetota</taxon>
        <taxon>Actinomycetes</taxon>
        <taxon>Propionibacteriales</taxon>
        <taxon>Kribbellaceae</taxon>
        <taxon>Kribbella</taxon>
    </lineage>
</organism>
<evidence type="ECO:0000256" key="1">
    <source>
        <dbReference type="ARBA" id="ARBA00006484"/>
    </source>
</evidence>
<dbReference type="InterPro" id="IPR036291">
    <property type="entry name" value="NAD(P)-bd_dom_sf"/>
</dbReference>
<sequence>MTDKTLAGQTVVVIGGSLGIGLETARLARAEGASVIITARSPERLQQAGKELGADVAAFDATDFDQLETFFGDLPTPIDHVLVTGPGPYYGLLADMDFDAVRRDLEAHLLLPMHVARHAATRVRPGGSLLFMGGTGGRRTAPGLASIGSLTAAGPALTRNLAVEVAPVRVNLIAAGFVDTPLSATILGDQLEARREQLRTTLPIGRVVGGVDIANLAIHLMINTAITGATIDIDGGQQLVEG</sequence>
<dbReference type="OrthoDB" id="9806974at2"/>